<dbReference type="Ensembl" id="ENSONIT00000055334.1">
    <property type="protein sequence ID" value="ENSONIP00000056871.1"/>
    <property type="gene ID" value="ENSONIG00000013147.2"/>
</dbReference>
<feature type="transmembrane region" description="Helical" evidence="11">
    <location>
        <begin position="1690"/>
        <end position="1713"/>
    </location>
</feature>
<feature type="region of interest" description="Disordered" evidence="10">
    <location>
        <begin position="1259"/>
        <end position="1281"/>
    </location>
</feature>
<feature type="domain" description="Piezo TM25-28" evidence="13">
    <location>
        <begin position="1225"/>
        <end position="1263"/>
    </location>
</feature>
<feature type="compositionally biased region" description="Acidic residues" evidence="10">
    <location>
        <begin position="102"/>
        <end position="131"/>
    </location>
</feature>
<name>A0A669D8H9_ORENI</name>
<feature type="transmembrane region" description="Helical" evidence="11">
    <location>
        <begin position="44"/>
        <end position="62"/>
    </location>
</feature>
<feature type="transmembrane region" description="Helical" evidence="11">
    <location>
        <begin position="1466"/>
        <end position="1487"/>
    </location>
</feature>
<feature type="transmembrane region" description="Helical" evidence="11">
    <location>
        <begin position="1058"/>
        <end position="1091"/>
    </location>
</feature>
<evidence type="ECO:0000256" key="11">
    <source>
        <dbReference type="SAM" id="Phobius"/>
    </source>
</evidence>
<dbReference type="Pfam" id="PF15917">
    <property type="entry name" value="Piezo_TM25-28"/>
    <property type="match status" value="2"/>
</dbReference>
<reference evidence="17" key="2">
    <citation type="submission" date="2025-08" db="UniProtKB">
        <authorList>
            <consortium name="Ensembl"/>
        </authorList>
    </citation>
    <scope>IDENTIFICATION</scope>
</reference>
<feature type="domain" description="Piezo non-specific cation channel cap" evidence="12">
    <location>
        <begin position="1962"/>
        <end position="2246"/>
    </location>
</feature>
<evidence type="ECO:0000256" key="6">
    <source>
        <dbReference type="ARBA" id="ARBA00022989"/>
    </source>
</evidence>
<feature type="transmembrane region" description="Helical" evidence="11">
    <location>
        <begin position="745"/>
        <end position="763"/>
    </location>
</feature>
<feature type="transmembrane region" description="Helical" evidence="11">
    <location>
        <begin position="1494"/>
        <end position="1512"/>
    </location>
</feature>
<feature type="domain" description="Piezo TM1-24" evidence="15">
    <location>
        <begin position="120"/>
        <end position="468"/>
    </location>
</feature>
<keyword evidence="5 11" id="KW-0812">Transmembrane</keyword>
<dbReference type="GeneTree" id="ENSGT00940000157348"/>
<feature type="transmembrane region" description="Helical" evidence="11">
    <location>
        <begin position="213"/>
        <end position="232"/>
    </location>
</feature>
<feature type="domain" description="Piezo TM1-24" evidence="15">
    <location>
        <begin position="40"/>
        <end position="100"/>
    </location>
</feature>
<dbReference type="PANTHER" id="PTHR47049">
    <property type="entry name" value="PIEZO-TYPE MECHANOSENSITIVE ION CHANNEL HOMOLOG"/>
    <property type="match status" value="1"/>
</dbReference>
<feature type="transmembrane region" description="Helical" evidence="11">
    <location>
        <begin position="1903"/>
        <end position="1927"/>
    </location>
</feature>
<dbReference type="GO" id="GO:0008381">
    <property type="term" value="F:mechanosensitive monoatomic ion channel activity"/>
    <property type="evidence" value="ECO:0007669"/>
    <property type="project" value="InterPro"/>
</dbReference>
<reference evidence="18" key="1">
    <citation type="submission" date="2012-01" db="EMBL/GenBank/DDBJ databases">
        <title>The Genome Sequence of Oreochromis niloticus (Nile Tilapia).</title>
        <authorList>
            <consortium name="Broad Institute Genome Assembly Team"/>
            <consortium name="Broad Institute Sequencing Platform"/>
            <person name="Di Palma F."/>
            <person name="Johnson J."/>
            <person name="Lander E.S."/>
            <person name="Lindblad-Toh K."/>
        </authorList>
    </citation>
    <scope>NUCLEOTIDE SEQUENCE [LARGE SCALE GENOMIC DNA]</scope>
</reference>
<dbReference type="Pfam" id="PF24874">
    <property type="entry name" value="Piezo_THU9_anchor"/>
    <property type="match status" value="1"/>
</dbReference>
<keyword evidence="6 11" id="KW-1133">Transmembrane helix</keyword>
<dbReference type="GO" id="GO:0005886">
    <property type="term" value="C:plasma membrane"/>
    <property type="evidence" value="ECO:0007669"/>
    <property type="project" value="UniProtKB-SubCell"/>
</dbReference>
<keyword evidence="9" id="KW-0407">Ion channel</keyword>
<evidence type="ECO:0000256" key="10">
    <source>
        <dbReference type="SAM" id="MobiDB-lite"/>
    </source>
</evidence>
<keyword evidence="18" id="KW-1185">Reference proteome</keyword>
<feature type="region of interest" description="Disordered" evidence="10">
    <location>
        <begin position="1376"/>
        <end position="1403"/>
    </location>
</feature>
<feature type="transmembrane region" description="Helical" evidence="11">
    <location>
        <begin position="539"/>
        <end position="558"/>
    </location>
</feature>
<gene>
    <name evidence="17" type="primary">PIEZO1</name>
    <name evidence="17" type="synonym">piezo1</name>
</gene>
<feature type="transmembrane region" description="Helical" evidence="11">
    <location>
        <begin position="2160"/>
        <end position="2183"/>
    </location>
</feature>
<protein>
    <submittedName>
        <fullName evidence="17">Piezo type mechanosensitive ion channel component 1 (Er blood group)</fullName>
    </submittedName>
</protein>
<evidence type="ECO:0000256" key="4">
    <source>
        <dbReference type="ARBA" id="ARBA00022475"/>
    </source>
</evidence>
<keyword evidence="8 11" id="KW-0472">Membrane</keyword>
<evidence type="ECO:0000256" key="3">
    <source>
        <dbReference type="ARBA" id="ARBA00022448"/>
    </source>
</evidence>
<feature type="domain" description="Piezo TM25-28" evidence="13">
    <location>
        <begin position="1028"/>
        <end position="1215"/>
    </location>
</feature>
<dbReference type="InterPro" id="IPR056770">
    <property type="entry name" value="Piezo_THU9_anchor"/>
</dbReference>
<evidence type="ECO:0000256" key="5">
    <source>
        <dbReference type="ARBA" id="ARBA00022692"/>
    </source>
</evidence>
<evidence type="ECO:0000259" key="14">
    <source>
        <dbReference type="Pfam" id="PF23188"/>
    </source>
</evidence>
<feature type="transmembrane region" description="Helical" evidence="11">
    <location>
        <begin position="361"/>
        <end position="381"/>
    </location>
</feature>
<proteinExistence type="inferred from homology"/>
<feature type="transmembrane region" description="Helical" evidence="11">
    <location>
        <begin position="1111"/>
        <end position="1132"/>
    </location>
</feature>
<keyword evidence="7" id="KW-0406">Ion transport</keyword>
<evidence type="ECO:0000259" key="12">
    <source>
        <dbReference type="Pfam" id="PF12166"/>
    </source>
</evidence>
<accession>A0A669D8H9</accession>
<feature type="domain" description="Piezo THU9 and anchor" evidence="16">
    <location>
        <begin position="1688"/>
        <end position="1925"/>
    </location>
</feature>
<feature type="transmembrane region" description="Helical" evidence="11">
    <location>
        <begin position="490"/>
        <end position="506"/>
    </location>
</feature>
<feature type="transmembrane region" description="Helical" evidence="11">
    <location>
        <begin position="595"/>
        <end position="612"/>
    </location>
</feature>
<feature type="region of interest" description="Disordered" evidence="10">
    <location>
        <begin position="100"/>
        <end position="141"/>
    </location>
</feature>
<evidence type="ECO:0000256" key="9">
    <source>
        <dbReference type="ARBA" id="ARBA00023303"/>
    </source>
</evidence>
<reference evidence="17" key="3">
    <citation type="submission" date="2025-09" db="UniProtKB">
        <authorList>
            <consortium name="Ensembl"/>
        </authorList>
    </citation>
    <scope>IDENTIFICATION</scope>
</reference>
<feature type="transmembrane region" description="Helical" evidence="11">
    <location>
        <begin position="21"/>
        <end position="38"/>
    </location>
</feature>
<dbReference type="InterPro" id="IPR056769">
    <property type="entry name" value="Piezo_TM1-24"/>
</dbReference>
<evidence type="ECO:0000256" key="2">
    <source>
        <dbReference type="ARBA" id="ARBA00007821"/>
    </source>
</evidence>
<dbReference type="Pfam" id="PF24871">
    <property type="entry name" value="Piezo_TM1-24"/>
    <property type="match status" value="3"/>
</dbReference>
<dbReference type="InterPro" id="IPR031334">
    <property type="entry name" value="Piezo_cap_dom"/>
</dbReference>
<evidence type="ECO:0000313" key="17">
    <source>
        <dbReference type="Ensembl" id="ENSONIP00000056871.1"/>
    </source>
</evidence>
<feature type="region of interest" description="Disordered" evidence="10">
    <location>
        <begin position="1576"/>
        <end position="1613"/>
    </location>
</feature>
<organism evidence="17 18">
    <name type="scientific">Oreochromis niloticus</name>
    <name type="common">Nile tilapia</name>
    <name type="synonym">Tilapia nilotica</name>
    <dbReference type="NCBI Taxonomy" id="8128"/>
    <lineage>
        <taxon>Eukaryota</taxon>
        <taxon>Metazoa</taxon>
        <taxon>Chordata</taxon>
        <taxon>Craniata</taxon>
        <taxon>Vertebrata</taxon>
        <taxon>Euteleostomi</taxon>
        <taxon>Actinopterygii</taxon>
        <taxon>Neopterygii</taxon>
        <taxon>Teleostei</taxon>
        <taxon>Neoteleostei</taxon>
        <taxon>Acanthomorphata</taxon>
        <taxon>Ovalentaria</taxon>
        <taxon>Cichlomorphae</taxon>
        <taxon>Cichliformes</taxon>
        <taxon>Cichlidae</taxon>
        <taxon>African cichlids</taxon>
        <taxon>Pseudocrenilabrinae</taxon>
        <taxon>Oreochromini</taxon>
        <taxon>Oreochromis</taxon>
    </lineage>
</organism>
<evidence type="ECO:0000256" key="1">
    <source>
        <dbReference type="ARBA" id="ARBA00004651"/>
    </source>
</evidence>
<dbReference type="PANTHER" id="PTHR47049:SF5">
    <property type="entry name" value="PIEZO-TYPE MECHANOSENSITIVE ION CHANNEL COMPONENT"/>
    <property type="match status" value="1"/>
</dbReference>
<evidence type="ECO:0000313" key="18">
    <source>
        <dbReference type="Proteomes" id="UP000005207"/>
    </source>
</evidence>
<feature type="domain" description="Piezo transmembrane helical unit" evidence="14">
    <location>
        <begin position="1450"/>
        <end position="1570"/>
    </location>
</feature>
<evidence type="ECO:0000259" key="15">
    <source>
        <dbReference type="Pfam" id="PF24871"/>
    </source>
</evidence>
<dbReference type="InterPro" id="IPR027272">
    <property type="entry name" value="Piezo"/>
</dbReference>
<evidence type="ECO:0000256" key="7">
    <source>
        <dbReference type="ARBA" id="ARBA00023065"/>
    </source>
</evidence>
<evidence type="ECO:0000259" key="13">
    <source>
        <dbReference type="Pfam" id="PF15917"/>
    </source>
</evidence>
<keyword evidence="4" id="KW-1003">Cell membrane</keyword>
<feature type="transmembrane region" description="Helical" evidence="11">
    <location>
        <begin position="1761"/>
        <end position="1782"/>
    </location>
</feature>
<feature type="transmembrane region" description="Helical" evidence="11">
    <location>
        <begin position="412"/>
        <end position="433"/>
    </location>
</feature>
<dbReference type="Pfam" id="PF23188">
    <property type="entry name" value="THU_Piezo1"/>
    <property type="match status" value="1"/>
</dbReference>
<feature type="transmembrane region" description="Helical" evidence="11">
    <location>
        <begin position="387"/>
        <end position="405"/>
    </location>
</feature>
<feature type="domain" description="Piezo TM1-24" evidence="15">
    <location>
        <begin position="471"/>
        <end position="618"/>
    </location>
</feature>
<dbReference type="Proteomes" id="UP000005207">
    <property type="component" value="Linkage group LG13"/>
</dbReference>
<feature type="transmembrane region" description="Helical" evidence="11">
    <location>
        <begin position="932"/>
        <end position="954"/>
    </location>
</feature>
<feature type="transmembrane region" description="Helical" evidence="11">
    <location>
        <begin position="1794"/>
        <end position="1811"/>
    </location>
</feature>
<dbReference type="InterPro" id="IPR031805">
    <property type="entry name" value="Piezo_TM25-28"/>
</dbReference>
<comment type="similarity">
    <text evidence="2">Belongs to the PIEZO (TC 1.A.75) family.</text>
</comment>
<feature type="compositionally biased region" description="Basic and acidic residues" evidence="10">
    <location>
        <begin position="1589"/>
        <end position="1613"/>
    </location>
</feature>
<feature type="compositionally biased region" description="Polar residues" evidence="10">
    <location>
        <begin position="1376"/>
        <end position="1402"/>
    </location>
</feature>
<evidence type="ECO:0000256" key="8">
    <source>
        <dbReference type="ARBA" id="ARBA00023136"/>
    </source>
</evidence>
<evidence type="ECO:0000259" key="16">
    <source>
        <dbReference type="Pfam" id="PF24874"/>
    </source>
</evidence>
<dbReference type="Pfam" id="PF12166">
    <property type="entry name" value="Piezo_cap"/>
    <property type="match status" value="1"/>
</dbReference>
<feature type="transmembrane region" description="Helical" evidence="11">
    <location>
        <begin position="1733"/>
        <end position="1752"/>
    </location>
</feature>
<sequence length="2256" mass="258375">MGAVQHSVSCIRILIPCLLNRRVIILVEYLVLFMLHFLEHLTVSLLAIFCTSLLFVLAHICFQTVLYTYPPLNTAIGDNCSQWNTITRHIGLSRLLEHNSTDDTEDVGDDDNSDYDDGNEEEATGEEDEEERSLAGDADEVSTVTRAKQLAEQLKATAQKVLRDLGRILAISLLGLAGITLPSAFSAIYFLLFIGICTWWACHLPISHLGFNALCVMVGFFTAGHMVCLYLYQSLLAQALFPPQSLWARLFGLKDIIIPGNCTLPYDLNLNSSHDWPAYVNPGILFLLYTTIVTVLRTGCHGGSNQQEKRRERKEELVELQPWNEKKDDCLTQHCENEYDSLFFGAEANVACSGKQSESPFFLLGKVVMQQSYICALIAMMVWSITYHSWLTFVLLLWACLIWILRARRHAATLCSPFILLYGLALCCLQYVWAMELEPELPTTVGTMSLKQLGLNRTQYPCLRLGAMEAGNDSVLKVLGGMVMSCYAKYWIYVCGGMFIMVSFAGKLVAYKIIYMLLFLLCMCLNQVYYSLWRRLLKLFWWLVVAYTMLVLISIYTYQFEDFPEYWRNLTGFTEVQLAAIGLETFALSELFTSILIPGFFLLACILQLHYFHKPFMRITDLEQITPIHRADQTGSANVEMNNDEDLVANTDDDSEDEGKTKHSVELMPSKWGLVMDRLLDLSRRFSDILTTIQEFLWRLLELHILKMVAFFSVWVALEEPSVMNLVLVVLWSLAMPYDRFRSMASCLSTVWVCVIIVCKMLYQLSVVDPDDYSRNCTKPLANETNLLPEEMKNSSLYKEPVDPAKWFGIRKDATALGYSKNHLIVLMLLVFEATVYRHQAHHYRQLQRSPPVIPALFPGATRDTSDQGLISCFKYLLNYTFYKFGLEICFLMTVNVIGQRMNFLVIIHGCWLVAILVRRRRAAIARIWPKYCLFLSIIMIYQYLLCVGIPPALCIDYPWRWKSPVLMNSALIKWIYLPDFYTVPNSRNLIADFVLLMCASQQWKVFECEHVEEWMVLAGENTDEPEPMEGRLFNPAPNFINCRSYLDMAKVLVFRHFFWFVLSVVFITGSTRISVFGLGYLLACFFFLLFGTQLLGKTSRTRLNLWDCLIIYNVAVIISKNLLSILACVFVFEMQKGFCWVIQLFSLVCTVKGYYDPQAVSDKTCSLPVEEAGIMWDSICFLCLLLQRRIFLSFYFLHVTTELQASAKQASRYNSVTSLTYIIEDEDELQSEEQKPQKQTACQLAYQAWVTSVKTALRERQNRQGREERTRGAGGDKGPRVGFKPRLAALSHGETVQRILDILRFLWAIVLAMVDGLTQWLNLLTKQYREISTVLCNERYFIIQKIQQVNTTECGVCTSKCLEDSINQSTPKLRLNSSGNILTPKPTSSSAGLIPDLSNQQQRRHSRTASELLGDRQLLIEELEQSREFFSSQNRLLKMLFAMYNLLSANSELVCYFIIVLNNVVSASVISLVLPILVFLWAMLSVPRPTKRFWMTAIIYTEVMVVVKYIFQFGFFPWNSSFEMTLDKPFFPPRILGLEKTDNYIRYDLLQLLALFFHRSLLMRYGLWDREGPMEDHSASPETFNVEVKTKEGDEDGKQNAKRQKEEREDDRVSTASTLENLQITEISKIKKVGANMRRCLVSVTGLFLKECFGTFIKSCGIMIQSVYKPAQGFFRDILHSEYRAATDVYALMFLTDVIDFIIIVFGFWAFGKHSAAADIASTLSEDQVPEAFLVMLLIQFSTMIIDRALYLRKAVMGKLIFQVILVFGIHLWMFFILPAVTERMFNQNFVAQLWYFVKCIYFGLSAYQIRCGYPTRILGNFLTKKYNHLNLFLFQGFRLVPFLVELRAVMDWVWTDTTLSLSNWMCVEDIYANIFIIKCSRETEKKYPQPKGQKKKKIVKYGMGGLIIFFLICIIWFPLLFISLVRSVVGVVNHPIDVTVTVKLGGYEPLFTMSVQQQYIKPFSEDEYDQLTKEFEDNVAMQFIILYSYEDIVTAMIEGSSGSVWRISPPSRQEVIKELLGPVDLTLRLSWNFQRDLGKGGTVEHAFDKHSIDLEPGNPVRADLASLLVGNRTELVPSMFPKYIRAPNGAEAKPVGQLHEEILKTAISNEAGYMDITLSLNSSGNQEWWDIAIANCDSSQCGVLPMVIFSDKVSPPSLGFLAGYGIMGLYVSVVLVIGKFVRGFFSEISHSIMFEELPCVDRILKLCTDIFLVRETGELELEEELYSKLIFLYRSPETMIKWTRDIISQHRDGQ</sequence>
<comment type="subcellular location">
    <subcellularLocation>
        <location evidence="1">Cell membrane</location>
        <topology evidence="1">Multi-pass membrane protein</topology>
    </subcellularLocation>
</comment>
<feature type="compositionally biased region" description="Basic and acidic residues" evidence="10">
    <location>
        <begin position="1259"/>
        <end position="1272"/>
    </location>
</feature>
<keyword evidence="3" id="KW-0813">Transport</keyword>
<feature type="transmembrane region" description="Helical" evidence="11">
    <location>
        <begin position="902"/>
        <end position="920"/>
    </location>
</feature>
<dbReference type="InterPro" id="IPR056768">
    <property type="entry name" value="THU_Piezo"/>
</dbReference>